<organism evidence="4 5">
    <name type="scientific">Romeriopsis navalis LEGE 11480</name>
    <dbReference type="NCBI Taxonomy" id="2777977"/>
    <lineage>
        <taxon>Bacteria</taxon>
        <taxon>Bacillati</taxon>
        <taxon>Cyanobacteriota</taxon>
        <taxon>Cyanophyceae</taxon>
        <taxon>Leptolyngbyales</taxon>
        <taxon>Leptolyngbyaceae</taxon>
        <taxon>Romeriopsis</taxon>
        <taxon>Romeriopsis navalis</taxon>
    </lineage>
</organism>
<comment type="caution">
    <text evidence="4">The sequence shown here is derived from an EMBL/GenBank/DDBJ whole genome shotgun (WGS) entry which is preliminary data.</text>
</comment>
<feature type="site" description="Transition state stabilizer" evidence="3">
    <location>
        <position position="164"/>
    </location>
</feature>
<proteinExistence type="predicted"/>
<dbReference type="AlphaFoldDB" id="A0A928VJJ5"/>
<dbReference type="Pfam" id="PF00300">
    <property type="entry name" value="His_Phos_1"/>
    <property type="match status" value="2"/>
</dbReference>
<dbReference type="GO" id="GO:0016791">
    <property type="term" value="F:phosphatase activity"/>
    <property type="evidence" value="ECO:0007669"/>
    <property type="project" value="TreeGrafter"/>
</dbReference>
<accession>A0A928VJJ5</accession>
<dbReference type="PROSITE" id="PS00175">
    <property type="entry name" value="PG_MUTASE"/>
    <property type="match status" value="2"/>
</dbReference>
<dbReference type="Gene3D" id="3.40.50.1240">
    <property type="entry name" value="Phosphoglycerate mutase-like"/>
    <property type="match status" value="2"/>
</dbReference>
<evidence type="ECO:0000313" key="5">
    <source>
        <dbReference type="Proteomes" id="UP000625316"/>
    </source>
</evidence>
<evidence type="ECO:0000256" key="2">
    <source>
        <dbReference type="PIRSR" id="PIRSR613078-2"/>
    </source>
</evidence>
<feature type="active site" description="Tele-phosphohistidine intermediate" evidence="1">
    <location>
        <position position="10"/>
    </location>
</feature>
<dbReference type="EMBL" id="JADEXQ010000017">
    <property type="protein sequence ID" value="MBE9029505.1"/>
    <property type="molecule type" value="Genomic_DNA"/>
</dbReference>
<gene>
    <name evidence="4" type="ORF">IQ266_06980</name>
</gene>
<dbReference type="CDD" id="cd07067">
    <property type="entry name" value="HP_PGM_like"/>
    <property type="match status" value="2"/>
</dbReference>
<sequence>MTTRVIIVRHGESTYNVQRRVQGHLDDQSVLTDKGIAMATQVGAALKGIQFDAAYSSPLKRAFQTAEQILAQLENAPTPTANDHIKEINLPQWEGLTFDEVEQQYPEAYQNWRRNPALLKMQRTDASGNTVDFSPTHDLFDRAKAFWEAVIPESDGKTILIVGHSGINRALITSAIGLGPESYQRIDQSNCCISVLNFQGGFGDNVQLESINVTSHLGEAIPSKRNDQAVRLLLVRHGETQWNREGRFQGQIDIPLNENGKVQGAQAGEFLKDVTIDAAVSSSMSRPKETAELILQHHPQVVLETTDQLWEISHGLWEGKLESEINADYPGLLKEWQTKPEVVQMPEGENLDDVWQRAVKGWDAIAQAAKPGTTTLVVAHDAINKAILCYLAGLPASSFWNFKQGNGAVSVIDYNYGADAAPMIRAANITTHLGGVLDKTAAGAL</sequence>
<dbReference type="InterPro" id="IPR029033">
    <property type="entry name" value="His_PPase_superfam"/>
</dbReference>
<dbReference type="InterPro" id="IPR001345">
    <property type="entry name" value="PG/BPGM_mutase_AS"/>
</dbReference>
<evidence type="ECO:0000256" key="1">
    <source>
        <dbReference type="PIRSR" id="PIRSR613078-1"/>
    </source>
</evidence>
<dbReference type="SMART" id="SM00855">
    <property type="entry name" value="PGAM"/>
    <property type="match status" value="2"/>
</dbReference>
<reference evidence="4" key="1">
    <citation type="submission" date="2020-10" db="EMBL/GenBank/DDBJ databases">
        <authorList>
            <person name="Castelo-Branco R."/>
            <person name="Eusebio N."/>
            <person name="Adriana R."/>
            <person name="Vieira A."/>
            <person name="Brugerolle De Fraissinette N."/>
            <person name="Rezende De Castro R."/>
            <person name="Schneider M.P."/>
            <person name="Vasconcelos V."/>
            <person name="Leao P.N."/>
        </authorList>
    </citation>
    <scope>NUCLEOTIDE SEQUENCE</scope>
    <source>
        <strain evidence="4">LEGE 11480</strain>
    </source>
</reference>
<name>A0A928VJJ5_9CYAN</name>
<feature type="binding site" evidence="2">
    <location>
        <begin position="113"/>
        <end position="114"/>
    </location>
    <ligand>
        <name>substrate</name>
    </ligand>
</feature>
<dbReference type="InterPro" id="IPR013078">
    <property type="entry name" value="His_Pase_superF_clade-1"/>
</dbReference>
<dbReference type="PANTHER" id="PTHR48100:SF10">
    <property type="entry name" value="2-CARBOXY-D-ARABINITOL-1-PHOSPHATASE-RELATED"/>
    <property type="match status" value="1"/>
</dbReference>
<dbReference type="InterPro" id="IPR050275">
    <property type="entry name" value="PGM_Phosphatase"/>
</dbReference>
<dbReference type="Proteomes" id="UP000625316">
    <property type="component" value="Unassembled WGS sequence"/>
</dbReference>
<feature type="active site" description="Proton donor/acceptor" evidence="1">
    <location>
        <position position="87"/>
    </location>
</feature>
<dbReference type="SUPFAM" id="SSF53254">
    <property type="entry name" value="Phosphoglycerate mutase-like"/>
    <property type="match status" value="2"/>
</dbReference>
<dbReference type="RefSeq" id="WP_264324324.1">
    <property type="nucleotide sequence ID" value="NZ_JADEXQ010000017.1"/>
</dbReference>
<evidence type="ECO:0000256" key="3">
    <source>
        <dbReference type="PIRSR" id="PIRSR613078-3"/>
    </source>
</evidence>
<keyword evidence="5" id="KW-1185">Reference proteome</keyword>
<dbReference type="PANTHER" id="PTHR48100">
    <property type="entry name" value="BROAD-SPECIFICITY PHOSPHATASE YOR283W-RELATED"/>
    <property type="match status" value="1"/>
</dbReference>
<feature type="binding site" evidence="2">
    <location>
        <position position="61"/>
    </location>
    <ligand>
        <name>substrate</name>
    </ligand>
</feature>
<evidence type="ECO:0000313" key="4">
    <source>
        <dbReference type="EMBL" id="MBE9029505.1"/>
    </source>
</evidence>
<protein>
    <submittedName>
        <fullName evidence="4">Histidine phosphatase family protein</fullName>
    </submittedName>
</protein>
<feature type="binding site" evidence="2">
    <location>
        <begin position="9"/>
        <end position="16"/>
    </location>
    <ligand>
        <name>substrate</name>
    </ligand>
</feature>